<reference evidence="3 4" key="1">
    <citation type="journal article" date="2016" name="J. Hazard. Mater.">
        <title>A newly isolated Pseudomonas putida S-1 strain for batch-mode-propanethiol degradation and continuous treatment of propanethiol-containing waste gas.</title>
        <authorList>
            <person name="Chen D.Z."/>
            <person name="Sun Y.M."/>
            <person name="Han L.M."/>
            <person name="Chen J."/>
            <person name="Ye J.X."/>
            <person name="Chen J.M."/>
        </authorList>
    </citation>
    <scope>NUCLEOTIDE SEQUENCE [LARGE SCALE GENOMIC DNA]</scope>
    <source>
        <strain evidence="3 4">S-1</strain>
    </source>
</reference>
<dbReference type="GeneID" id="99615704"/>
<dbReference type="Proteomes" id="UP000678154">
    <property type="component" value="Chromosome"/>
</dbReference>
<dbReference type="InterPro" id="IPR031856">
    <property type="entry name" value="YdaS_toxin-like"/>
</dbReference>
<evidence type="ECO:0000256" key="1">
    <source>
        <dbReference type="SAM" id="MobiDB-lite"/>
    </source>
</evidence>
<dbReference type="RefSeq" id="WP_213607042.1">
    <property type="nucleotide sequence ID" value="NZ_CP074676.1"/>
</dbReference>
<dbReference type="Gene3D" id="1.10.260.40">
    <property type="entry name" value="lambda repressor-like DNA-binding domains"/>
    <property type="match status" value="1"/>
</dbReference>
<sequence length="108" mass="11922">MNLADFLETLPRGGKKIIALRLGVTASYLSRLVSGDRSVTAERAIQIEEATDGVVTRFELRPDIQWTLPKRPKRNAKSPLWETNVQVDPRQYSSTGRAVDPSSIGGAQ</sequence>
<organism evidence="3 4">
    <name type="scientific">Pseudomonas qingdaonensis</name>
    <dbReference type="NCBI Taxonomy" id="2056231"/>
    <lineage>
        <taxon>Bacteria</taxon>
        <taxon>Pseudomonadati</taxon>
        <taxon>Pseudomonadota</taxon>
        <taxon>Gammaproteobacteria</taxon>
        <taxon>Pseudomonadales</taxon>
        <taxon>Pseudomonadaceae</taxon>
        <taxon>Pseudomonas</taxon>
    </lineage>
</organism>
<keyword evidence="4" id="KW-1185">Reference proteome</keyword>
<evidence type="ECO:0000313" key="4">
    <source>
        <dbReference type="Proteomes" id="UP000678154"/>
    </source>
</evidence>
<feature type="region of interest" description="Disordered" evidence="1">
    <location>
        <begin position="70"/>
        <end position="108"/>
    </location>
</feature>
<dbReference type="PROSITE" id="PS50943">
    <property type="entry name" value="HTH_CROC1"/>
    <property type="match status" value="1"/>
</dbReference>
<evidence type="ECO:0000313" key="3">
    <source>
        <dbReference type="EMBL" id="QVL20176.1"/>
    </source>
</evidence>
<dbReference type="SUPFAM" id="SSF47413">
    <property type="entry name" value="lambda repressor-like DNA-binding domains"/>
    <property type="match status" value="1"/>
</dbReference>
<proteinExistence type="predicted"/>
<dbReference type="EMBL" id="CP074676">
    <property type="protein sequence ID" value="QVL20176.1"/>
    <property type="molecule type" value="Genomic_DNA"/>
</dbReference>
<protein>
    <submittedName>
        <fullName evidence="3">Helix-turn-helix domain-containing protein</fullName>
    </submittedName>
</protein>
<evidence type="ECO:0000259" key="2">
    <source>
        <dbReference type="PROSITE" id="PS50943"/>
    </source>
</evidence>
<feature type="domain" description="HTH cro/C1-type" evidence="2">
    <location>
        <begin position="19"/>
        <end position="58"/>
    </location>
</feature>
<dbReference type="InterPro" id="IPR010982">
    <property type="entry name" value="Lambda_DNA-bd_dom_sf"/>
</dbReference>
<dbReference type="CDD" id="cd00093">
    <property type="entry name" value="HTH_XRE"/>
    <property type="match status" value="1"/>
</dbReference>
<accession>A0ABX8DVB7</accession>
<feature type="compositionally biased region" description="Polar residues" evidence="1">
    <location>
        <begin position="81"/>
        <end position="96"/>
    </location>
</feature>
<name>A0ABX8DVB7_9PSED</name>
<gene>
    <name evidence="3" type="ORF">KH389_06170</name>
</gene>
<dbReference type="Pfam" id="PF15943">
    <property type="entry name" value="YdaS_toxin"/>
    <property type="match status" value="1"/>
</dbReference>
<dbReference type="InterPro" id="IPR001387">
    <property type="entry name" value="Cro/C1-type_HTH"/>
</dbReference>